<evidence type="ECO:0000256" key="6">
    <source>
        <dbReference type="ARBA" id="ARBA00047665"/>
    </source>
</evidence>
<dbReference type="FunFam" id="3.30.70.1400:FF:000001">
    <property type="entry name" value="Aminomethyltransferase"/>
    <property type="match status" value="1"/>
</dbReference>
<evidence type="ECO:0000256" key="4">
    <source>
        <dbReference type="ARBA" id="ARBA00022679"/>
    </source>
</evidence>
<evidence type="ECO:0000256" key="5">
    <source>
        <dbReference type="ARBA" id="ARBA00031395"/>
    </source>
</evidence>
<evidence type="ECO:0000256" key="8">
    <source>
        <dbReference type="PIRSR" id="PIRSR006487-1"/>
    </source>
</evidence>
<dbReference type="InterPro" id="IPR022903">
    <property type="entry name" value="GcvT_bac"/>
</dbReference>
<dbReference type="InterPro" id="IPR006222">
    <property type="entry name" value="GCVT_N"/>
</dbReference>
<evidence type="ECO:0000256" key="7">
    <source>
        <dbReference type="HAMAP-Rule" id="MF_00259"/>
    </source>
</evidence>
<feature type="domain" description="Aminomethyltransferase C-terminal" evidence="10">
    <location>
        <begin position="287"/>
        <end position="364"/>
    </location>
</feature>
<feature type="domain" description="GCVT N-terminal" evidence="9">
    <location>
        <begin position="11"/>
        <end position="268"/>
    </location>
</feature>
<dbReference type="SUPFAM" id="SSF103025">
    <property type="entry name" value="Folate-binding domain"/>
    <property type="match status" value="1"/>
</dbReference>
<name>A0A062XWK6_9BACT</name>
<dbReference type="InterPro" id="IPR027266">
    <property type="entry name" value="TrmE/GcvT-like"/>
</dbReference>
<evidence type="ECO:0000259" key="9">
    <source>
        <dbReference type="Pfam" id="PF01571"/>
    </source>
</evidence>
<evidence type="ECO:0000313" key="12">
    <source>
        <dbReference type="Proteomes" id="UP000027284"/>
    </source>
</evidence>
<dbReference type="STRING" id="1312852.EG19_02205"/>
<dbReference type="HAMAP" id="MF_00259">
    <property type="entry name" value="GcvT"/>
    <property type="match status" value="1"/>
</dbReference>
<dbReference type="PANTHER" id="PTHR43757">
    <property type="entry name" value="AMINOMETHYLTRANSFERASE"/>
    <property type="match status" value="1"/>
</dbReference>
<gene>
    <name evidence="7" type="primary">gcvT</name>
    <name evidence="11" type="ORF">EG19_02205</name>
</gene>
<comment type="catalytic activity">
    <reaction evidence="6 7">
        <text>N(6)-[(R)-S(8)-aminomethyldihydrolipoyl]-L-lysyl-[protein] + (6S)-5,6,7,8-tetrahydrofolate = N(6)-[(R)-dihydrolipoyl]-L-lysyl-[protein] + (6R)-5,10-methylene-5,6,7,8-tetrahydrofolate + NH4(+)</text>
        <dbReference type="Rhea" id="RHEA:16945"/>
        <dbReference type="Rhea" id="RHEA-COMP:10475"/>
        <dbReference type="Rhea" id="RHEA-COMP:10492"/>
        <dbReference type="ChEBI" id="CHEBI:15636"/>
        <dbReference type="ChEBI" id="CHEBI:28938"/>
        <dbReference type="ChEBI" id="CHEBI:57453"/>
        <dbReference type="ChEBI" id="CHEBI:83100"/>
        <dbReference type="ChEBI" id="CHEBI:83143"/>
        <dbReference type="EC" id="2.1.2.10"/>
    </reaction>
</comment>
<dbReference type="Gene3D" id="2.40.30.110">
    <property type="entry name" value="Aminomethyltransferase beta-barrel domains"/>
    <property type="match status" value="1"/>
</dbReference>
<dbReference type="InterPro" id="IPR013977">
    <property type="entry name" value="GcvT_C"/>
</dbReference>
<evidence type="ECO:0000256" key="1">
    <source>
        <dbReference type="ARBA" id="ARBA00008609"/>
    </source>
</evidence>
<dbReference type="Gene3D" id="3.30.1360.120">
    <property type="entry name" value="Probable tRNA modification gtpase trme, domain 1"/>
    <property type="match status" value="1"/>
</dbReference>
<dbReference type="InterPro" id="IPR006223">
    <property type="entry name" value="GcvT"/>
</dbReference>
<evidence type="ECO:0000259" key="10">
    <source>
        <dbReference type="Pfam" id="PF08669"/>
    </source>
</evidence>
<evidence type="ECO:0000256" key="3">
    <source>
        <dbReference type="ARBA" id="ARBA00022576"/>
    </source>
</evidence>
<proteinExistence type="inferred from homology"/>
<protein>
    <recommendedName>
        <fullName evidence="2 7">Aminomethyltransferase</fullName>
        <ecNumber evidence="2 7">2.1.2.10</ecNumber>
    </recommendedName>
    <alternativeName>
        <fullName evidence="5 7">Glycine cleavage system T protein</fullName>
    </alternativeName>
</protein>
<dbReference type="NCBIfam" id="NF001567">
    <property type="entry name" value="PRK00389.1"/>
    <property type="match status" value="1"/>
</dbReference>
<sequence>MTPTPAKKTPLYPVHLEAGAKMVEFAGWEMPVQYKGVLEEHRAVRTRVGLFDVSHMGELEVVGKRALDFVQYVTCNDASRLTPGRAQYSGLMTPRGTFVDDLLVHMLSPERFLLVVNAANKDKDYAYLCAQAPAFDDVDVFDRSAHYAQLAIQGPLAEKVLQKLTAENLSEIKYYRFVQGEVAGVPAIIARTGYTGEDGFEVYIAPDAAGKLWRSIMEAGAEFEIQPCGLGARDTLRFEACMPLYGNDIDDSTTPFEAGLDWIVKFEKGPFLGRDALLHQRAAGIKRKLVGFEMVGKGIPRHGYPIFDATREVGFVTSGTMSPTLGKPLGLGYVPVELSAEGSEIFVDIRGQKVPARVIPTPFYRRAK</sequence>
<dbReference type="EMBL" id="JMFG01000016">
    <property type="protein sequence ID" value="KDA53804.1"/>
    <property type="molecule type" value="Genomic_DNA"/>
</dbReference>
<dbReference type="OrthoDB" id="9774591at2"/>
<dbReference type="NCBIfam" id="TIGR00528">
    <property type="entry name" value="gcvT"/>
    <property type="match status" value="1"/>
</dbReference>
<evidence type="ECO:0000256" key="2">
    <source>
        <dbReference type="ARBA" id="ARBA00012616"/>
    </source>
</evidence>
<reference evidence="11 12" key="1">
    <citation type="submission" date="2014-04" db="EMBL/GenBank/DDBJ databases">
        <title>The Genome Sequence of Thermoanaerobaculum aquaticum MP-01, The First Cultivated Group 23 Acidobacterium.</title>
        <authorList>
            <person name="Stamps B.W."/>
            <person name="Losey N.A."/>
            <person name="Lawson P.A."/>
            <person name="Stevenson B.S."/>
        </authorList>
    </citation>
    <scope>NUCLEOTIDE SEQUENCE [LARGE SCALE GENOMIC DNA]</scope>
    <source>
        <strain evidence="11 12">MP-01</strain>
    </source>
</reference>
<comment type="caution">
    <text evidence="11">The sequence shown here is derived from an EMBL/GenBank/DDBJ whole genome shotgun (WGS) entry which is preliminary data.</text>
</comment>
<evidence type="ECO:0000313" key="11">
    <source>
        <dbReference type="EMBL" id="KDA53804.1"/>
    </source>
</evidence>
<organism evidence="11 12">
    <name type="scientific">Thermoanaerobaculum aquaticum</name>
    <dbReference type="NCBI Taxonomy" id="1312852"/>
    <lineage>
        <taxon>Bacteria</taxon>
        <taxon>Pseudomonadati</taxon>
        <taxon>Acidobacteriota</taxon>
        <taxon>Thermoanaerobaculia</taxon>
        <taxon>Thermoanaerobaculales</taxon>
        <taxon>Thermoanaerobaculaceae</taxon>
        <taxon>Thermoanaerobaculum</taxon>
    </lineage>
</organism>
<dbReference type="Gene3D" id="3.30.70.1400">
    <property type="entry name" value="Aminomethyltransferase beta-barrel domains"/>
    <property type="match status" value="1"/>
</dbReference>
<feature type="binding site" evidence="8">
    <location>
        <position position="201"/>
    </location>
    <ligand>
        <name>substrate</name>
    </ligand>
</feature>
<dbReference type="GO" id="GO:0004047">
    <property type="term" value="F:aminomethyltransferase activity"/>
    <property type="evidence" value="ECO:0007669"/>
    <property type="project" value="UniProtKB-UniRule"/>
</dbReference>
<comment type="function">
    <text evidence="7">The glycine cleavage system catalyzes the degradation of glycine.</text>
</comment>
<dbReference type="RefSeq" id="WP_038048756.1">
    <property type="nucleotide sequence ID" value="NZ_JMFG01000016.1"/>
</dbReference>
<dbReference type="InterPro" id="IPR029043">
    <property type="entry name" value="GcvT/YgfZ_C"/>
</dbReference>
<dbReference type="Pfam" id="PF08669">
    <property type="entry name" value="GCV_T_C"/>
    <property type="match status" value="1"/>
</dbReference>
<keyword evidence="12" id="KW-1185">Reference proteome</keyword>
<dbReference type="Proteomes" id="UP000027284">
    <property type="component" value="Unassembled WGS sequence"/>
</dbReference>
<accession>A0A062XWK6</accession>
<dbReference type="AlphaFoldDB" id="A0A062XWK6"/>
<comment type="subunit">
    <text evidence="7">The glycine cleavage system is composed of four proteins: P, T, L and H.</text>
</comment>
<dbReference type="GO" id="GO:0008483">
    <property type="term" value="F:transaminase activity"/>
    <property type="evidence" value="ECO:0007669"/>
    <property type="project" value="UniProtKB-KW"/>
</dbReference>
<dbReference type="SUPFAM" id="SSF101790">
    <property type="entry name" value="Aminomethyltransferase beta-barrel domain"/>
    <property type="match status" value="1"/>
</dbReference>
<dbReference type="FunFam" id="2.40.30.110:FF:000003">
    <property type="entry name" value="Aminomethyltransferase"/>
    <property type="match status" value="1"/>
</dbReference>
<dbReference type="GO" id="GO:0005829">
    <property type="term" value="C:cytosol"/>
    <property type="evidence" value="ECO:0007669"/>
    <property type="project" value="TreeGrafter"/>
</dbReference>
<keyword evidence="4 7" id="KW-0808">Transferase</keyword>
<dbReference type="GO" id="GO:0019464">
    <property type="term" value="P:glycine decarboxylation via glycine cleavage system"/>
    <property type="evidence" value="ECO:0007669"/>
    <property type="project" value="UniProtKB-UniRule"/>
</dbReference>
<dbReference type="PIRSF" id="PIRSF006487">
    <property type="entry name" value="GcvT"/>
    <property type="match status" value="1"/>
</dbReference>
<dbReference type="Pfam" id="PF01571">
    <property type="entry name" value="GCV_T"/>
    <property type="match status" value="1"/>
</dbReference>
<dbReference type="GO" id="GO:0005960">
    <property type="term" value="C:glycine cleavage complex"/>
    <property type="evidence" value="ECO:0007669"/>
    <property type="project" value="InterPro"/>
</dbReference>
<dbReference type="PANTHER" id="PTHR43757:SF2">
    <property type="entry name" value="AMINOMETHYLTRANSFERASE, MITOCHONDRIAL"/>
    <property type="match status" value="1"/>
</dbReference>
<dbReference type="FunFam" id="4.10.1250.10:FF:000001">
    <property type="entry name" value="Aminomethyltransferase"/>
    <property type="match status" value="1"/>
</dbReference>
<dbReference type="InterPro" id="IPR028896">
    <property type="entry name" value="GcvT/YgfZ/DmdA"/>
</dbReference>
<comment type="similarity">
    <text evidence="1 7">Belongs to the GcvT family.</text>
</comment>
<dbReference type="EC" id="2.1.2.10" evidence="2 7"/>
<keyword evidence="3 7" id="KW-0032">Aminotransferase</keyword>
<dbReference type="Gene3D" id="4.10.1250.10">
    <property type="entry name" value="Aminomethyltransferase fragment"/>
    <property type="match status" value="1"/>
</dbReference>